<dbReference type="GO" id="GO:0006298">
    <property type="term" value="P:mismatch repair"/>
    <property type="evidence" value="ECO:0007669"/>
    <property type="project" value="TreeGrafter"/>
</dbReference>
<keyword evidence="4" id="KW-0949">S-adenosyl-L-methionine</keyword>
<reference evidence="6 7" key="1">
    <citation type="submission" date="2009-06" db="EMBL/GenBank/DDBJ databases">
        <title>Molecular Evidence for Microbiologically Influenced Corrosion from genome of Methanogen.</title>
        <authorList>
            <person name="Ito N."/>
            <person name="Tsurumaru H."/>
            <person name="Shimizu A."/>
            <person name="Harada T."/>
            <person name="Hosoyama A."/>
            <person name="Horikawa H."/>
            <person name="Wakai S."/>
            <person name="Sasaki K."/>
            <person name="Nishijima K."/>
            <person name="Ataku H."/>
            <person name="Yamazaki J."/>
            <person name="Mise M."/>
            <person name="Yamazaki S."/>
            <person name="Tanikawa S."/>
            <person name="Harayama S."/>
            <person name="Fujita N."/>
        </authorList>
    </citation>
    <scope>NUCLEOTIDE SEQUENCE [LARGE SCALE GENOMIC DNA]</scope>
    <source>
        <strain evidence="7">KA1 ( NBRC 102054)</strain>
    </source>
</reference>
<dbReference type="EMBL" id="AP011526">
    <property type="protein sequence ID" value="BAP60906.1"/>
    <property type="molecule type" value="Genomic_DNA"/>
</dbReference>
<dbReference type="GO" id="GO:1904047">
    <property type="term" value="F:S-adenosyl-L-methionine binding"/>
    <property type="evidence" value="ECO:0007669"/>
    <property type="project" value="TreeGrafter"/>
</dbReference>
<evidence type="ECO:0000256" key="2">
    <source>
        <dbReference type="ARBA" id="ARBA00022603"/>
    </source>
</evidence>
<organism evidence="6 7">
    <name type="scientific">Methanococcus maripaludis KA1</name>
    <dbReference type="NCBI Taxonomy" id="637914"/>
    <lineage>
        <taxon>Archaea</taxon>
        <taxon>Methanobacteriati</taxon>
        <taxon>Methanobacteriota</taxon>
        <taxon>Methanomada group</taxon>
        <taxon>Methanococci</taxon>
        <taxon>Methanococcales</taxon>
        <taxon>Methanococcaceae</taxon>
        <taxon>Methanococcus</taxon>
    </lineage>
</organism>
<dbReference type="Pfam" id="PF02086">
    <property type="entry name" value="MethyltransfD12"/>
    <property type="match status" value="1"/>
</dbReference>
<dbReference type="GO" id="GO:0009307">
    <property type="term" value="P:DNA restriction-modification system"/>
    <property type="evidence" value="ECO:0007669"/>
    <property type="project" value="InterPro"/>
</dbReference>
<evidence type="ECO:0000256" key="3">
    <source>
        <dbReference type="ARBA" id="ARBA00022679"/>
    </source>
</evidence>
<evidence type="ECO:0000313" key="7">
    <source>
        <dbReference type="Proteomes" id="UP000264208"/>
    </source>
</evidence>
<keyword evidence="3 6" id="KW-0808">Transferase</keyword>
<sequence length="137" mass="15844">MNQPLGGVNKALKGVKLLCDDYRGVEKHISIDKETFVYIDPPYRPLPETVSFTSYSKEDFLEKDQVDLSNWFKYLDKKGAYLMLSNSDPTNTNPKDRFFEDHYGGFKIDKVCAGRIINSRVNGRRKITELVIKNYPK</sequence>
<accession>A0A2Z5PJJ1</accession>
<name>A0A2Z5PJJ1_METMI</name>
<dbReference type="GO" id="GO:0043565">
    <property type="term" value="F:sequence-specific DNA binding"/>
    <property type="evidence" value="ECO:0007669"/>
    <property type="project" value="TreeGrafter"/>
</dbReference>
<evidence type="ECO:0000256" key="4">
    <source>
        <dbReference type="ARBA" id="ARBA00022691"/>
    </source>
</evidence>
<dbReference type="InterPro" id="IPR002052">
    <property type="entry name" value="DNA_methylase_N6_adenine_CS"/>
</dbReference>
<protein>
    <recommendedName>
        <fullName evidence="1">site-specific DNA-methyltransferase (adenine-specific)</fullName>
        <ecNumber evidence="1">2.1.1.72</ecNumber>
    </recommendedName>
</protein>
<evidence type="ECO:0000313" key="6">
    <source>
        <dbReference type="EMBL" id="BAP60906.1"/>
    </source>
</evidence>
<dbReference type="GO" id="GO:0009007">
    <property type="term" value="F:site-specific DNA-methyltransferase (adenine-specific) activity"/>
    <property type="evidence" value="ECO:0007669"/>
    <property type="project" value="UniProtKB-EC"/>
</dbReference>
<dbReference type="InterPro" id="IPR012327">
    <property type="entry name" value="MeTrfase_D12"/>
</dbReference>
<dbReference type="GO" id="GO:0032259">
    <property type="term" value="P:methylation"/>
    <property type="evidence" value="ECO:0007669"/>
    <property type="project" value="UniProtKB-KW"/>
</dbReference>
<dbReference type="PANTHER" id="PTHR30481">
    <property type="entry name" value="DNA ADENINE METHYLASE"/>
    <property type="match status" value="1"/>
</dbReference>
<comment type="catalytic activity">
    <reaction evidence="5">
        <text>a 2'-deoxyadenosine in DNA + S-adenosyl-L-methionine = an N(6)-methyl-2'-deoxyadenosine in DNA + S-adenosyl-L-homocysteine + H(+)</text>
        <dbReference type="Rhea" id="RHEA:15197"/>
        <dbReference type="Rhea" id="RHEA-COMP:12418"/>
        <dbReference type="Rhea" id="RHEA-COMP:12419"/>
        <dbReference type="ChEBI" id="CHEBI:15378"/>
        <dbReference type="ChEBI" id="CHEBI:57856"/>
        <dbReference type="ChEBI" id="CHEBI:59789"/>
        <dbReference type="ChEBI" id="CHEBI:90615"/>
        <dbReference type="ChEBI" id="CHEBI:90616"/>
        <dbReference type="EC" id="2.1.1.72"/>
    </reaction>
</comment>
<evidence type="ECO:0000256" key="5">
    <source>
        <dbReference type="ARBA" id="ARBA00047942"/>
    </source>
</evidence>
<dbReference type="EC" id="2.1.1.72" evidence="1"/>
<dbReference type="AlphaFoldDB" id="A0A2Z5PJJ1"/>
<dbReference type="InterPro" id="IPR029063">
    <property type="entry name" value="SAM-dependent_MTases_sf"/>
</dbReference>
<dbReference type="KEGG" id="mmak:MMKA1_07890"/>
<dbReference type="Gene3D" id="3.40.50.150">
    <property type="entry name" value="Vaccinia Virus protein VP39"/>
    <property type="match status" value="1"/>
</dbReference>
<dbReference type="PANTHER" id="PTHR30481:SF3">
    <property type="entry name" value="DNA ADENINE METHYLASE"/>
    <property type="match status" value="1"/>
</dbReference>
<gene>
    <name evidence="6" type="ORF">MMKA1_07890</name>
</gene>
<proteinExistence type="predicted"/>
<dbReference type="PROSITE" id="PS00092">
    <property type="entry name" value="N6_MTASE"/>
    <property type="match status" value="1"/>
</dbReference>
<keyword evidence="2 6" id="KW-0489">Methyltransferase</keyword>
<evidence type="ECO:0000256" key="1">
    <source>
        <dbReference type="ARBA" id="ARBA00011900"/>
    </source>
</evidence>
<dbReference type="SUPFAM" id="SSF53335">
    <property type="entry name" value="S-adenosyl-L-methionine-dependent methyltransferases"/>
    <property type="match status" value="1"/>
</dbReference>
<dbReference type="Proteomes" id="UP000264208">
    <property type="component" value="Chromosome"/>
</dbReference>